<dbReference type="UniPathway" id="UPA00148"/>
<dbReference type="NCBIfam" id="TIGR01140">
    <property type="entry name" value="L_thr_O3P_dcar"/>
    <property type="match status" value="1"/>
</dbReference>
<evidence type="ECO:0000259" key="10">
    <source>
        <dbReference type="Pfam" id="PF00155"/>
    </source>
</evidence>
<dbReference type="EMBL" id="FOTI01000028">
    <property type="protein sequence ID" value="SFL73533.1"/>
    <property type="molecule type" value="Genomic_DNA"/>
</dbReference>
<dbReference type="STRING" id="29563.SAMN02983006_01894"/>
<dbReference type="Pfam" id="PF00155">
    <property type="entry name" value="Aminotran_1_2"/>
    <property type="match status" value="1"/>
</dbReference>
<evidence type="ECO:0000256" key="8">
    <source>
        <dbReference type="ARBA" id="ARBA00029996"/>
    </source>
</evidence>
<comment type="catalytic activity">
    <reaction evidence="9">
        <text>O-phospho-L-threonine + H(+) = (R)-1-aminopropan-2-yl phosphate + CO2</text>
        <dbReference type="Rhea" id="RHEA:11492"/>
        <dbReference type="ChEBI" id="CHEBI:15378"/>
        <dbReference type="ChEBI" id="CHEBI:16526"/>
        <dbReference type="ChEBI" id="CHEBI:58563"/>
        <dbReference type="ChEBI" id="CHEBI:58675"/>
        <dbReference type="EC" id="4.1.1.81"/>
    </reaction>
</comment>
<dbReference type="InterPro" id="IPR015422">
    <property type="entry name" value="PyrdxlP-dep_Trfase_small"/>
</dbReference>
<dbReference type="GO" id="GO:0009236">
    <property type="term" value="P:cobalamin biosynthetic process"/>
    <property type="evidence" value="ECO:0007669"/>
    <property type="project" value="UniProtKB-UniPathway"/>
</dbReference>
<dbReference type="PANTHER" id="PTHR42885">
    <property type="entry name" value="HISTIDINOL-PHOSPHATE AMINOTRANSFERASE-RELATED"/>
    <property type="match status" value="1"/>
</dbReference>
<comment type="function">
    <text evidence="2">Decarboxylates L-threonine-O-3-phosphate to yield (R)-1-amino-2-propanol O-2-phosphate, the precursor for the linkage between the nucleotide loop and the corrin ring in cobalamin.</text>
</comment>
<organism evidence="11 12">
    <name type="scientific">Halanaerobium salsuginis</name>
    <dbReference type="NCBI Taxonomy" id="29563"/>
    <lineage>
        <taxon>Bacteria</taxon>
        <taxon>Bacillati</taxon>
        <taxon>Bacillota</taxon>
        <taxon>Clostridia</taxon>
        <taxon>Halanaerobiales</taxon>
        <taxon>Halanaerobiaceae</taxon>
        <taxon>Halanaerobium</taxon>
    </lineage>
</organism>
<dbReference type="CDD" id="cd00609">
    <property type="entry name" value="AAT_like"/>
    <property type="match status" value="1"/>
</dbReference>
<evidence type="ECO:0000313" key="12">
    <source>
        <dbReference type="Proteomes" id="UP000199006"/>
    </source>
</evidence>
<name>A0A1I4K500_9FIRM</name>
<dbReference type="AlphaFoldDB" id="A0A1I4K500"/>
<comment type="pathway">
    <text evidence="3">Cofactor biosynthesis; adenosylcobalamin biosynthesis.</text>
</comment>
<reference evidence="11 12" key="1">
    <citation type="submission" date="2016-10" db="EMBL/GenBank/DDBJ databases">
        <authorList>
            <person name="de Groot N.N."/>
        </authorList>
    </citation>
    <scope>NUCLEOTIDE SEQUENCE [LARGE SCALE GENOMIC DNA]</scope>
    <source>
        <strain evidence="11 12">ATCC 51327</strain>
    </source>
</reference>
<evidence type="ECO:0000313" key="11">
    <source>
        <dbReference type="EMBL" id="SFL73533.1"/>
    </source>
</evidence>
<keyword evidence="5" id="KW-0169">Cobalamin biosynthesis</keyword>
<dbReference type="EC" id="4.1.1.81" evidence="4"/>
<protein>
    <recommendedName>
        <fullName evidence="4">threonine-phosphate decarboxylase</fullName>
        <ecNumber evidence="4">4.1.1.81</ecNumber>
    </recommendedName>
    <alternativeName>
        <fullName evidence="8">L-threonine-O-3-phosphate decarboxylase</fullName>
    </alternativeName>
</protein>
<proteinExistence type="predicted"/>
<keyword evidence="6" id="KW-0663">Pyridoxal phosphate</keyword>
<evidence type="ECO:0000256" key="3">
    <source>
        <dbReference type="ARBA" id="ARBA00004953"/>
    </source>
</evidence>
<evidence type="ECO:0000256" key="6">
    <source>
        <dbReference type="ARBA" id="ARBA00022898"/>
    </source>
</evidence>
<dbReference type="PANTHER" id="PTHR42885:SF1">
    <property type="entry name" value="THREONINE-PHOSPHATE DECARBOXYLASE"/>
    <property type="match status" value="1"/>
</dbReference>
<dbReference type="Proteomes" id="UP000199006">
    <property type="component" value="Unassembled WGS sequence"/>
</dbReference>
<keyword evidence="12" id="KW-1185">Reference proteome</keyword>
<sequence length="363" mass="41163">MQIQHGGNIHQIAKQDGLKPEEIIDFSANLNFLGPPPLICEKIREKTAMIQYYPEANSTYLKSLIAEDHQLQAAQVLVGNGAADLIYQLLTVLSPRKVLIVEPTFSEYEAAANSCGADIKHFYLNPAANFELDLEQLISYFKEIDLLFICNPNNPTSQLWQSENLQTVLAAAAAEDIYLVIDEAFNDFLAEPEENSLLRYLAEYKNLFILKSLTKLYAIPGLRLGYLLGTAELLTKISAARDLWTVNYFAQLAGEIIFKRPTEIKNYLAESRKKLADYRQQFYQALKKFKQLKVYQPAANFIFLKLESTDHSVIELQQKLAANGILIRNCSNFPGLNKNYFRLAVRSKSENEILIAKLNKLLS</sequence>
<gene>
    <name evidence="11" type="ORF">SAMN02983006_01894</name>
</gene>
<dbReference type="InterPro" id="IPR004838">
    <property type="entry name" value="NHTrfase_class1_PyrdxlP-BS"/>
</dbReference>
<dbReference type="Gene3D" id="3.90.1150.10">
    <property type="entry name" value="Aspartate Aminotransferase, domain 1"/>
    <property type="match status" value="1"/>
</dbReference>
<comment type="cofactor">
    <cofactor evidence="1">
        <name>pyridoxal 5'-phosphate</name>
        <dbReference type="ChEBI" id="CHEBI:597326"/>
    </cofactor>
</comment>
<dbReference type="InterPro" id="IPR004839">
    <property type="entry name" value="Aminotransferase_I/II_large"/>
</dbReference>
<dbReference type="PROSITE" id="PS00105">
    <property type="entry name" value="AA_TRANSFER_CLASS_1"/>
    <property type="match status" value="1"/>
</dbReference>
<evidence type="ECO:0000256" key="1">
    <source>
        <dbReference type="ARBA" id="ARBA00001933"/>
    </source>
</evidence>
<dbReference type="GO" id="GO:0048472">
    <property type="term" value="F:threonine-phosphate decarboxylase activity"/>
    <property type="evidence" value="ECO:0007669"/>
    <property type="project" value="UniProtKB-EC"/>
</dbReference>
<keyword evidence="7" id="KW-0456">Lyase</keyword>
<evidence type="ECO:0000256" key="7">
    <source>
        <dbReference type="ARBA" id="ARBA00023239"/>
    </source>
</evidence>
<dbReference type="OrthoDB" id="9813612at2"/>
<evidence type="ECO:0000256" key="5">
    <source>
        <dbReference type="ARBA" id="ARBA00022573"/>
    </source>
</evidence>
<dbReference type="GO" id="GO:0030170">
    <property type="term" value="F:pyridoxal phosphate binding"/>
    <property type="evidence" value="ECO:0007669"/>
    <property type="project" value="InterPro"/>
</dbReference>
<dbReference type="InterPro" id="IPR005860">
    <property type="entry name" value="CobD"/>
</dbReference>
<dbReference type="Gene3D" id="3.40.640.10">
    <property type="entry name" value="Type I PLP-dependent aspartate aminotransferase-like (Major domain)"/>
    <property type="match status" value="1"/>
</dbReference>
<dbReference type="InterPro" id="IPR015421">
    <property type="entry name" value="PyrdxlP-dep_Trfase_major"/>
</dbReference>
<dbReference type="SUPFAM" id="SSF53383">
    <property type="entry name" value="PLP-dependent transferases"/>
    <property type="match status" value="1"/>
</dbReference>
<feature type="domain" description="Aminotransferase class I/classII large" evidence="10">
    <location>
        <begin position="22"/>
        <end position="358"/>
    </location>
</feature>
<dbReference type="RefSeq" id="WP_089861971.1">
    <property type="nucleotide sequence ID" value="NZ_FOTI01000028.1"/>
</dbReference>
<evidence type="ECO:0000256" key="4">
    <source>
        <dbReference type="ARBA" id="ARBA00012285"/>
    </source>
</evidence>
<dbReference type="InterPro" id="IPR015424">
    <property type="entry name" value="PyrdxlP-dep_Trfase"/>
</dbReference>
<evidence type="ECO:0000256" key="9">
    <source>
        <dbReference type="ARBA" id="ARBA00048531"/>
    </source>
</evidence>
<evidence type="ECO:0000256" key="2">
    <source>
        <dbReference type="ARBA" id="ARBA00003444"/>
    </source>
</evidence>
<accession>A0A1I4K500</accession>